<keyword evidence="5" id="KW-1185">Reference proteome</keyword>
<dbReference type="SMART" id="SM00271">
    <property type="entry name" value="DnaJ"/>
    <property type="match status" value="1"/>
</dbReference>
<organism evidence="4 5">
    <name type="scientific">Paramicrosporidium saccamoebae</name>
    <dbReference type="NCBI Taxonomy" id="1246581"/>
    <lineage>
        <taxon>Eukaryota</taxon>
        <taxon>Fungi</taxon>
        <taxon>Fungi incertae sedis</taxon>
        <taxon>Cryptomycota</taxon>
        <taxon>Cryptomycota incertae sedis</taxon>
        <taxon>Paramicrosporidium</taxon>
    </lineage>
</organism>
<dbReference type="InterPro" id="IPR036869">
    <property type="entry name" value="J_dom_sf"/>
</dbReference>
<evidence type="ECO:0000256" key="2">
    <source>
        <dbReference type="SAM" id="Phobius"/>
    </source>
</evidence>
<comment type="caution">
    <text evidence="4">The sequence shown here is derived from an EMBL/GenBank/DDBJ whole genome shotgun (WGS) entry which is preliminary data.</text>
</comment>
<keyword evidence="2" id="KW-1133">Transmembrane helix</keyword>
<dbReference type="PROSITE" id="PS50076">
    <property type="entry name" value="DNAJ_2"/>
    <property type="match status" value="1"/>
</dbReference>
<proteinExistence type="predicted"/>
<reference evidence="4 5" key="1">
    <citation type="submission" date="2016-10" db="EMBL/GenBank/DDBJ databases">
        <title>The genome of Paramicrosporidium saccamoebae is the missing link in understanding Cryptomycota and Microsporidia evolution.</title>
        <authorList>
            <person name="Quandt C.A."/>
            <person name="Beaudet D."/>
            <person name="Corsaro D."/>
            <person name="Michel R."/>
            <person name="Corradi N."/>
            <person name="James T."/>
        </authorList>
    </citation>
    <scope>NUCLEOTIDE SEQUENCE [LARGE SCALE GENOMIC DNA]</scope>
    <source>
        <strain evidence="4 5">KSL3</strain>
    </source>
</reference>
<feature type="transmembrane region" description="Helical" evidence="2">
    <location>
        <begin position="197"/>
        <end position="216"/>
    </location>
</feature>
<keyword evidence="2" id="KW-0812">Transmembrane</keyword>
<name>A0A2H9TGZ4_9FUNG</name>
<dbReference type="Gene3D" id="1.10.287.110">
    <property type="entry name" value="DnaJ domain"/>
    <property type="match status" value="1"/>
</dbReference>
<dbReference type="PANTHER" id="PTHR43096">
    <property type="entry name" value="DNAJ HOMOLOG 1, MITOCHONDRIAL-RELATED"/>
    <property type="match status" value="1"/>
</dbReference>
<dbReference type="STRING" id="1246581.A0A2H9TGZ4"/>
<feature type="transmembrane region" description="Helical" evidence="2">
    <location>
        <begin position="174"/>
        <end position="191"/>
    </location>
</feature>
<accession>A0A2H9TGZ4</accession>
<gene>
    <name evidence="4" type="ORF">PSACC_03088</name>
</gene>
<dbReference type="InterPro" id="IPR001623">
    <property type="entry name" value="DnaJ_domain"/>
</dbReference>
<dbReference type="SUPFAM" id="SSF46565">
    <property type="entry name" value="Chaperone J-domain"/>
    <property type="match status" value="1"/>
</dbReference>
<feature type="transmembrane region" description="Helical" evidence="2">
    <location>
        <begin position="54"/>
        <end position="74"/>
    </location>
</feature>
<dbReference type="GO" id="GO:0005737">
    <property type="term" value="C:cytoplasm"/>
    <property type="evidence" value="ECO:0007669"/>
    <property type="project" value="TreeGrafter"/>
</dbReference>
<dbReference type="EMBL" id="MTSL01000191">
    <property type="protein sequence ID" value="PJF17052.1"/>
    <property type="molecule type" value="Genomic_DNA"/>
</dbReference>
<feature type="transmembrane region" description="Helical" evidence="2">
    <location>
        <begin position="12"/>
        <end position="34"/>
    </location>
</feature>
<dbReference type="Pfam" id="PF00226">
    <property type="entry name" value="DnaJ"/>
    <property type="match status" value="1"/>
</dbReference>
<sequence length="351" mass="40137">MAESSTLDFLSTLVLWLFVPPFLAKLILGQYYGFKYKNPSNRPKEGTPAYQRHYQRVYALVVVAYFAYCMADFIKNIVPSYYYQIGVDRQDVDTKLKTHFRHTIISLHPDKNPNSDKTQFMKIKHIYEVLGADTSRNAYDCYGPDVLRAVSMSSSKSSVSASIKDYFLQASAEWIAFYASTSIFFLISSGFGTRNGVFWRFVGLLCMASIDLYILMRPGKFARALPTAADEILLIGYIIRLWKRTPTYQKLNIGRQAYMYASMAFGQVTGLAKPASPEAILKELAGRMETVSKTVLRKETDYHLVSAMEPVVNNEEMQELLRRRMGKLAAELQMYEMLSSDELKRVSKKRD</sequence>
<dbReference type="OrthoDB" id="436519at2759"/>
<feature type="domain" description="J" evidence="3">
    <location>
        <begin position="80"/>
        <end position="143"/>
    </location>
</feature>
<dbReference type="CDD" id="cd06257">
    <property type="entry name" value="DnaJ"/>
    <property type="match status" value="1"/>
</dbReference>
<keyword evidence="1" id="KW-0143">Chaperone</keyword>
<dbReference type="GO" id="GO:0042026">
    <property type="term" value="P:protein refolding"/>
    <property type="evidence" value="ECO:0007669"/>
    <property type="project" value="TreeGrafter"/>
</dbReference>
<evidence type="ECO:0000313" key="4">
    <source>
        <dbReference type="EMBL" id="PJF17052.1"/>
    </source>
</evidence>
<dbReference type="PANTHER" id="PTHR43096:SF52">
    <property type="entry name" value="DNAJ HOMOLOG 1, MITOCHONDRIAL-RELATED"/>
    <property type="match status" value="1"/>
</dbReference>
<protein>
    <submittedName>
        <fullName evidence="4">Scj1p</fullName>
    </submittedName>
</protein>
<evidence type="ECO:0000313" key="5">
    <source>
        <dbReference type="Proteomes" id="UP000240830"/>
    </source>
</evidence>
<dbReference type="GO" id="GO:0051082">
    <property type="term" value="F:unfolded protein binding"/>
    <property type="evidence" value="ECO:0007669"/>
    <property type="project" value="TreeGrafter"/>
</dbReference>
<dbReference type="AlphaFoldDB" id="A0A2H9TGZ4"/>
<evidence type="ECO:0000256" key="1">
    <source>
        <dbReference type="ARBA" id="ARBA00023186"/>
    </source>
</evidence>
<dbReference type="Proteomes" id="UP000240830">
    <property type="component" value="Unassembled WGS sequence"/>
</dbReference>
<evidence type="ECO:0000259" key="3">
    <source>
        <dbReference type="PROSITE" id="PS50076"/>
    </source>
</evidence>
<keyword evidence="2" id="KW-0472">Membrane</keyword>